<feature type="compositionally biased region" description="Basic and acidic residues" evidence="4">
    <location>
        <begin position="1450"/>
        <end position="1465"/>
    </location>
</feature>
<feature type="compositionally biased region" description="Low complexity" evidence="4">
    <location>
        <begin position="1488"/>
        <end position="1499"/>
    </location>
</feature>
<dbReference type="CDD" id="cd04486">
    <property type="entry name" value="YhcR_OBF_like"/>
    <property type="match status" value="1"/>
</dbReference>
<keyword evidence="7" id="KW-1185">Reference proteome</keyword>
<dbReference type="Gene3D" id="2.150.10.10">
    <property type="entry name" value="Serralysin-like metalloprotease, C-terminal"/>
    <property type="match status" value="2"/>
</dbReference>
<organism evidence="6 7">
    <name type="scientific">Sphingomonas baiyangensis</name>
    <dbReference type="NCBI Taxonomy" id="2572576"/>
    <lineage>
        <taxon>Bacteria</taxon>
        <taxon>Pseudomonadati</taxon>
        <taxon>Pseudomonadota</taxon>
        <taxon>Alphaproteobacteria</taxon>
        <taxon>Sphingomonadales</taxon>
        <taxon>Sphingomonadaceae</taxon>
        <taxon>Sphingomonas</taxon>
    </lineage>
</organism>
<comment type="caution">
    <text evidence="6">The sequence shown here is derived from an EMBL/GenBank/DDBJ whole genome shotgun (WGS) entry which is preliminary data.</text>
</comment>
<evidence type="ECO:0000313" key="6">
    <source>
        <dbReference type="EMBL" id="TKD50422.1"/>
    </source>
</evidence>
<dbReference type="RefSeq" id="WP_136942362.1">
    <property type="nucleotide sequence ID" value="NZ_SWKR01000002.1"/>
</dbReference>
<dbReference type="SUPFAM" id="SSF56219">
    <property type="entry name" value="DNase I-like"/>
    <property type="match status" value="1"/>
</dbReference>
<dbReference type="SMART" id="SM00237">
    <property type="entry name" value="Calx_beta"/>
    <property type="match status" value="2"/>
</dbReference>
<dbReference type="PANTHER" id="PTHR42834:SF1">
    <property type="entry name" value="ENDONUCLEASE_EXONUCLEASE_PHOSPHATASE FAMILY PROTEIN (AFU_ORTHOLOGUE AFUA_3G09210)"/>
    <property type="match status" value="1"/>
</dbReference>
<evidence type="ECO:0000256" key="4">
    <source>
        <dbReference type="SAM" id="MobiDB-lite"/>
    </source>
</evidence>
<dbReference type="SUPFAM" id="SSF51120">
    <property type="entry name" value="beta-Roll"/>
    <property type="match status" value="2"/>
</dbReference>
<protein>
    <recommendedName>
        <fullName evidence="5">Calx-beta domain-containing protein</fullName>
    </recommendedName>
</protein>
<dbReference type="InterPro" id="IPR001343">
    <property type="entry name" value="Hemolysn_Ca-bd"/>
</dbReference>
<sequence>MAITYHSLASGNFFQDWSNSELLVTDDDWSLVPSIMGYRGDALTGGTGVDPRTVIGSSDVVDINVDETNPDTFTSGGLSEFSGLADPVVAFQGSGTARAPYLVIHVDATGRENIVFTTRLRDIDGASTAVQPVAIQYRVGDTGDWINIAYVENANVGGDTTVNAELPAEANGQAQLQIRVLTTDAAGSDALIGIDDIGVTSDAAAPVLPWINEFHYDNVGTDVGEAIEIAGVAGTDLSGWTLVLYNGSNGQSYGTIALSGVIADQADGYGALSFAAPNLQNGAPDGFALIDPDGIVVEFLSYEGAMTATNGPAAGLTSTDVGVEQGNATEVGTSLQRKGTGTEGSDFTWAESSDDSFGAINDGQSFGTAPPAGAGELSIADVSMAEGNAGATNFMFAVSRSGGTAGAVSATWTITLDTASADDLGITELTGTVEFADGADSASILIPVFGDLDFEADETFTVTLSAPTGGATIGDGVATGTILNDDAAPPAADTNVFINELHYDNGGVDVGEAVEVAAAAGTDLTGWSLVLYNGGNGASYGTIALSGVVADQSNGFGTLSFLTPGLQNGAPDGIALVDASGSVVQFLSYEGSFVATNGPAAGMTSTDIGAAQEPPAGVGQSLQLKGVGSTADDFEWTSSTADSFGSVNDGQTFIAPTGTGQVSIRDVREAEGDAGTTDFTFVVRRAGGTGTAASVDYNVVLDGNADLADFASGAVFAGTVNFAVGQSQATITVAVQGDTVGEGNETFSVVLSNAQGNIDLFDAEATGTIVNDDVVTVSIGAIQGEGHVSAYVDQPVRTTGIVTAVDSNGYYLQDAVGDGNARTSDGIFVFTGGAPTVAVGDALEVTGTVSEFQAATAALSVTQIEPTSVTLLSQNNALPTAVRIGEGGVLPPNATIDDDGLTSYDPESDGIDFWESLEGMRVTIDAPIAVDNTNDFGETFVVASGGNGATGINDRGGITIADGDFNPERIQIDDDAAIFAGFNPNYNTGDRLSDVTGVLNYAFNYYEVLVTEAVTLVEDTTLTRETADFAGDADNLTIASYNIEALGPNSSDFNLFAQDIVYSLRAPDIIGVQEITGGSGDVLATSTAALLIAAIEAEGGPTYAYVEAASQSTGGSIRNGFFYRVDRVDYVEGSAFALEGTAYQGSRQPQIADFVFNGEIVTTINIHSTSRIGSEPLFGNSQPPVNAGEAARAAQAATVLAYVNEQLAGDPSKNFALLGDFNGFYFEPEQTQLTDGGVFTNLATLLPEEERYSYVFEGNSQLLDNILVTGGLTLNARYDSVHINAEFRPAERNSDHDPQVASLFIPGANVAPVANDDGFTIDEGETTGNLVPTLLANDSDADGNVLTIVAVDTSATRGDVFFDAETQQLVYVADGDIDIDTGEVLADSFSYTVSDGRGGTSTASVLIDVNGIDETPVAVPGGNRDDVVVGGGADDRLNGGNGDDQVFGGRGDDRLDGGNGDDRLDGGSGNDILFGGNGSDTLSGGSGNDQLLGGNGDDVLNGGAGDDRLTGGFGNDRFVFTETGGVDTIVDLNRGGVETIDLSAIDANTGVAGEQDFTWVGDAAFSGTAGELRSAFENGRWELTGDVDGDGVADFTIVTNVEVIEAQVLLATPVVM</sequence>
<dbReference type="Pfam" id="PF03160">
    <property type="entry name" value="Calx-beta"/>
    <property type="match status" value="2"/>
</dbReference>
<dbReference type="Pfam" id="PF17963">
    <property type="entry name" value="Big_9"/>
    <property type="match status" value="1"/>
</dbReference>
<feature type="domain" description="Calx-beta" evidence="5">
    <location>
        <begin position="365"/>
        <end position="465"/>
    </location>
</feature>
<feature type="region of interest" description="Disordered" evidence="4">
    <location>
        <begin position="1431"/>
        <end position="1499"/>
    </location>
</feature>
<gene>
    <name evidence="6" type="ORF">FBR43_06330</name>
</gene>
<accession>A0A4U1L1F6</accession>
<dbReference type="InterPro" id="IPR003644">
    <property type="entry name" value="Calx_beta"/>
</dbReference>
<keyword evidence="1" id="KW-0732">Signal</keyword>
<dbReference type="GO" id="GO:0005509">
    <property type="term" value="F:calcium ion binding"/>
    <property type="evidence" value="ECO:0007669"/>
    <property type="project" value="InterPro"/>
</dbReference>
<name>A0A4U1L1F6_9SPHN</name>
<keyword evidence="2" id="KW-0677">Repeat</keyword>
<dbReference type="InterPro" id="IPR018511">
    <property type="entry name" value="Hemolysin-typ_Ca-bd_CS"/>
</dbReference>
<dbReference type="OrthoDB" id="5469761at2"/>
<dbReference type="Gene3D" id="3.60.10.10">
    <property type="entry name" value="Endonuclease/exonuclease/phosphatase"/>
    <property type="match status" value="1"/>
</dbReference>
<evidence type="ECO:0000256" key="1">
    <source>
        <dbReference type="ARBA" id="ARBA00022729"/>
    </source>
</evidence>
<dbReference type="PANTHER" id="PTHR42834">
    <property type="entry name" value="ENDONUCLEASE/EXONUCLEASE/PHOSPHATASE FAMILY PROTEIN (AFU_ORTHOLOGUE AFUA_3G09210)"/>
    <property type="match status" value="1"/>
</dbReference>
<evidence type="ECO:0000313" key="7">
    <source>
        <dbReference type="Proteomes" id="UP000309138"/>
    </source>
</evidence>
<dbReference type="Pfam" id="PF00353">
    <property type="entry name" value="HemolysinCabind"/>
    <property type="match status" value="2"/>
</dbReference>
<dbReference type="InterPro" id="IPR038081">
    <property type="entry name" value="CalX-like_sf"/>
</dbReference>
<dbReference type="SUPFAM" id="SSF141072">
    <property type="entry name" value="CalX-like"/>
    <property type="match status" value="2"/>
</dbReference>
<dbReference type="GO" id="GO:0007154">
    <property type="term" value="P:cell communication"/>
    <property type="evidence" value="ECO:0007669"/>
    <property type="project" value="InterPro"/>
</dbReference>
<dbReference type="PROSITE" id="PS00330">
    <property type="entry name" value="HEMOLYSIN_CALCIUM"/>
    <property type="match status" value="4"/>
</dbReference>
<proteinExistence type="predicted"/>
<dbReference type="Gene3D" id="2.60.40.2030">
    <property type="match status" value="2"/>
</dbReference>
<evidence type="ECO:0000256" key="2">
    <source>
        <dbReference type="ARBA" id="ARBA00022737"/>
    </source>
</evidence>
<keyword evidence="3" id="KW-0106">Calcium</keyword>
<feature type="domain" description="Calx-beta" evidence="5">
    <location>
        <begin position="650"/>
        <end position="752"/>
    </location>
</feature>
<dbReference type="InterPro" id="IPR011049">
    <property type="entry name" value="Serralysin-like_metalloprot_C"/>
</dbReference>
<dbReference type="InterPro" id="IPR036691">
    <property type="entry name" value="Endo/exonu/phosph_ase_sf"/>
</dbReference>
<dbReference type="GO" id="GO:0016020">
    <property type="term" value="C:membrane"/>
    <property type="evidence" value="ECO:0007669"/>
    <property type="project" value="InterPro"/>
</dbReference>
<reference evidence="6 7" key="1">
    <citation type="submission" date="2019-04" db="EMBL/GenBank/DDBJ databases">
        <authorList>
            <person name="Yang Y."/>
            <person name="Wei D."/>
        </authorList>
    </citation>
    <scope>NUCLEOTIDE SEQUENCE [LARGE SCALE GENOMIC DNA]</scope>
    <source>
        <strain evidence="6 7">L-1-4w-11</strain>
    </source>
</reference>
<evidence type="ECO:0000256" key="3">
    <source>
        <dbReference type="ARBA" id="ARBA00022837"/>
    </source>
</evidence>
<dbReference type="Proteomes" id="UP000309138">
    <property type="component" value="Unassembled WGS sequence"/>
</dbReference>
<dbReference type="EMBL" id="SWKR01000002">
    <property type="protein sequence ID" value="TKD50422.1"/>
    <property type="molecule type" value="Genomic_DNA"/>
</dbReference>
<dbReference type="PRINTS" id="PR00313">
    <property type="entry name" value="CABNDNGRPT"/>
</dbReference>
<evidence type="ECO:0000259" key="5">
    <source>
        <dbReference type="SMART" id="SM00237"/>
    </source>
</evidence>